<gene>
    <name evidence="2" type="ORF">H696_05676</name>
</gene>
<accession>A0A058Z1F7</accession>
<evidence type="ECO:0000313" key="3">
    <source>
        <dbReference type="Proteomes" id="UP000030693"/>
    </source>
</evidence>
<dbReference type="GeneID" id="20530401"/>
<feature type="region of interest" description="Disordered" evidence="1">
    <location>
        <begin position="1"/>
        <end position="27"/>
    </location>
</feature>
<protein>
    <submittedName>
        <fullName evidence="2">Uncharacterized protein</fullName>
    </submittedName>
</protein>
<proteinExistence type="predicted"/>
<organism evidence="2">
    <name type="scientific">Fonticula alba</name>
    <name type="common">Slime mold</name>
    <dbReference type="NCBI Taxonomy" id="691883"/>
    <lineage>
        <taxon>Eukaryota</taxon>
        <taxon>Rotosphaerida</taxon>
        <taxon>Fonticulaceae</taxon>
        <taxon>Fonticula</taxon>
    </lineage>
</organism>
<dbReference type="RefSeq" id="XP_009497771.1">
    <property type="nucleotide sequence ID" value="XM_009499496.1"/>
</dbReference>
<dbReference type="EMBL" id="KB932212">
    <property type="protein sequence ID" value="KCV67951.1"/>
    <property type="molecule type" value="Genomic_DNA"/>
</dbReference>
<keyword evidence="3" id="KW-1185">Reference proteome</keyword>
<dbReference type="AlphaFoldDB" id="A0A058Z1F7"/>
<feature type="compositionally biased region" description="Basic and acidic residues" evidence="1">
    <location>
        <begin position="7"/>
        <end position="24"/>
    </location>
</feature>
<sequence length="84" mass="8814">MSGWTSDRARDRDRAARKGRDGPRARSVGAVRQFGVTASMHAAVNIGIGAFDVDPECVSASGDSALLPGETQPLPVHILPEATE</sequence>
<dbReference type="Proteomes" id="UP000030693">
    <property type="component" value="Unassembled WGS sequence"/>
</dbReference>
<reference evidence="2" key="1">
    <citation type="submission" date="2013-04" db="EMBL/GenBank/DDBJ databases">
        <title>The Genome Sequence of Fonticula alba ATCC 38817.</title>
        <authorList>
            <consortium name="The Broad Institute Genomics Platform"/>
            <person name="Russ C."/>
            <person name="Cuomo C."/>
            <person name="Burger G."/>
            <person name="Gray M.W."/>
            <person name="Holland P.W.H."/>
            <person name="King N."/>
            <person name="Lang F.B.F."/>
            <person name="Roger A.J."/>
            <person name="Ruiz-Trillo I."/>
            <person name="Brown M."/>
            <person name="Walker B."/>
            <person name="Young S."/>
            <person name="Zeng Q."/>
            <person name="Gargeya S."/>
            <person name="Fitzgerald M."/>
            <person name="Haas B."/>
            <person name="Abouelleil A."/>
            <person name="Allen A.W."/>
            <person name="Alvarado L."/>
            <person name="Arachchi H.M."/>
            <person name="Berlin A.M."/>
            <person name="Chapman S.B."/>
            <person name="Gainer-Dewar J."/>
            <person name="Goldberg J."/>
            <person name="Griggs A."/>
            <person name="Gujja S."/>
            <person name="Hansen M."/>
            <person name="Howarth C."/>
            <person name="Imamovic A."/>
            <person name="Ireland A."/>
            <person name="Larimer J."/>
            <person name="McCowan C."/>
            <person name="Murphy C."/>
            <person name="Pearson M."/>
            <person name="Poon T.W."/>
            <person name="Priest M."/>
            <person name="Roberts A."/>
            <person name="Saif S."/>
            <person name="Shea T."/>
            <person name="Sisk P."/>
            <person name="Sykes S."/>
            <person name="Wortman J."/>
            <person name="Nusbaum C."/>
            <person name="Birren B."/>
        </authorList>
    </citation>
    <scope>NUCLEOTIDE SEQUENCE [LARGE SCALE GENOMIC DNA]</scope>
    <source>
        <strain evidence="2">ATCC 38817</strain>
    </source>
</reference>
<evidence type="ECO:0000256" key="1">
    <source>
        <dbReference type="SAM" id="MobiDB-lite"/>
    </source>
</evidence>
<name>A0A058Z1F7_FONAL</name>
<evidence type="ECO:0000313" key="2">
    <source>
        <dbReference type="EMBL" id="KCV67951.1"/>
    </source>
</evidence>